<organism evidence="1 2">
    <name type="scientific">Conidiobolus coronatus (strain ATCC 28846 / CBS 209.66 / NRRL 28638)</name>
    <name type="common">Delacroixia coronata</name>
    <dbReference type="NCBI Taxonomy" id="796925"/>
    <lineage>
        <taxon>Eukaryota</taxon>
        <taxon>Fungi</taxon>
        <taxon>Fungi incertae sedis</taxon>
        <taxon>Zoopagomycota</taxon>
        <taxon>Entomophthoromycotina</taxon>
        <taxon>Entomophthoromycetes</taxon>
        <taxon>Entomophthorales</taxon>
        <taxon>Ancylistaceae</taxon>
        <taxon>Conidiobolus</taxon>
    </lineage>
</organism>
<dbReference type="Proteomes" id="UP000070444">
    <property type="component" value="Unassembled WGS sequence"/>
</dbReference>
<dbReference type="SUPFAM" id="SSF52058">
    <property type="entry name" value="L domain-like"/>
    <property type="match status" value="1"/>
</dbReference>
<sequence length="270" mass="31420">MIKKTWFNNLLELNLHFNNFTNNNSLLELSKFPKLRKLALSYNQLNYFTDPNNPKLINEALEELHIDENPLSDWLAISQLVISFPNLTALKLFPNTLINDEFAIGRANTLGKLLKLTRLNGSDVSKEERTDWERYYLSKIISIDLDKLNQIDFNKLHPTYNELVKKHGEVQVQKPQVDDSKLKNRLKKLNFHQVENTTNLTPIKSISKSVLSNLNILQLQTLILKLFKLKINSSQLIIFPLSNPELIFDLKSRNLEFYGIEDGQDLGFYY</sequence>
<dbReference type="OrthoDB" id="5273213at2759"/>
<evidence type="ECO:0000313" key="1">
    <source>
        <dbReference type="EMBL" id="KXN64742.1"/>
    </source>
</evidence>
<dbReference type="EMBL" id="KQ965212">
    <property type="protein sequence ID" value="KXN64742.1"/>
    <property type="molecule type" value="Genomic_DNA"/>
</dbReference>
<proteinExistence type="predicted"/>
<accession>A0A137NPS7</accession>
<evidence type="ECO:0008006" key="3">
    <source>
        <dbReference type="Google" id="ProtNLM"/>
    </source>
</evidence>
<dbReference type="InterPro" id="IPR032675">
    <property type="entry name" value="LRR_dom_sf"/>
</dbReference>
<name>A0A137NPS7_CONC2</name>
<evidence type="ECO:0000313" key="2">
    <source>
        <dbReference type="Proteomes" id="UP000070444"/>
    </source>
</evidence>
<gene>
    <name evidence="1" type="ORF">CONCODRAFT_14005</name>
</gene>
<protein>
    <recommendedName>
        <fullName evidence="3">Outer arm dynein light chain 1</fullName>
    </recommendedName>
</protein>
<reference evidence="1 2" key="1">
    <citation type="journal article" date="2015" name="Genome Biol. Evol.">
        <title>Phylogenomic analyses indicate that early fungi evolved digesting cell walls of algal ancestors of land plants.</title>
        <authorList>
            <person name="Chang Y."/>
            <person name="Wang S."/>
            <person name="Sekimoto S."/>
            <person name="Aerts A.L."/>
            <person name="Choi C."/>
            <person name="Clum A."/>
            <person name="LaButti K.M."/>
            <person name="Lindquist E.A."/>
            <person name="Yee Ngan C."/>
            <person name="Ohm R.A."/>
            <person name="Salamov A.A."/>
            <person name="Grigoriev I.V."/>
            <person name="Spatafora J.W."/>
            <person name="Berbee M.L."/>
        </authorList>
    </citation>
    <scope>NUCLEOTIDE SEQUENCE [LARGE SCALE GENOMIC DNA]</scope>
    <source>
        <strain evidence="1 2">NRRL 28638</strain>
    </source>
</reference>
<dbReference type="AlphaFoldDB" id="A0A137NPS7"/>
<dbReference type="Gene3D" id="3.80.10.10">
    <property type="entry name" value="Ribonuclease Inhibitor"/>
    <property type="match status" value="1"/>
</dbReference>
<keyword evidence="2" id="KW-1185">Reference proteome</keyword>
<dbReference type="STRING" id="796925.A0A137NPS7"/>
<dbReference type="Gene3D" id="3.10.20.90">
    <property type="entry name" value="Phosphatidylinositol 3-kinase Catalytic Subunit, Chain A, domain 1"/>
    <property type="match status" value="1"/>
</dbReference>